<evidence type="ECO:0000256" key="1">
    <source>
        <dbReference type="SAM" id="MobiDB-lite"/>
    </source>
</evidence>
<feature type="region of interest" description="Disordered" evidence="1">
    <location>
        <begin position="64"/>
        <end position="96"/>
    </location>
</feature>
<keyword evidence="3" id="KW-1185">Reference proteome</keyword>
<proteinExistence type="predicted"/>
<evidence type="ECO:0000313" key="2">
    <source>
        <dbReference type="EMBL" id="KAF2739355.1"/>
    </source>
</evidence>
<protein>
    <submittedName>
        <fullName evidence="2">Uncharacterized protein</fullName>
    </submittedName>
</protein>
<evidence type="ECO:0000313" key="3">
    <source>
        <dbReference type="Proteomes" id="UP000799444"/>
    </source>
</evidence>
<dbReference type="AlphaFoldDB" id="A0A9P4R763"/>
<sequence>MRACYPTAAQAFILPLGPPPSASRLTCPHTLPFTNSFSHFQPQRPRRSFIAPLTLIYSSTFPKLEPQSSVPVIPTLKPSSDSSTTKGAGPRQSPYAGSWYSASFFTETCYSLLVSCVL</sequence>
<name>A0A9P4R763_9PLEO</name>
<reference evidence="2" key="1">
    <citation type="journal article" date="2020" name="Stud. Mycol.">
        <title>101 Dothideomycetes genomes: a test case for predicting lifestyles and emergence of pathogens.</title>
        <authorList>
            <person name="Haridas S."/>
            <person name="Albert R."/>
            <person name="Binder M."/>
            <person name="Bloem J."/>
            <person name="Labutti K."/>
            <person name="Salamov A."/>
            <person name="Andreopoulos B."/>
            <person name="Baker S."/>
            <person name="Barry K."/>
            <person name="Bills G."/>
            <person name="Bluhm B."/>
            <person name="Cannon C."/>
            <person name="Castanera R."/>
            <person name="Culley D."/>
            <person name="Daum C."/>
            <person name="Ezra D."/>
            <person name="Gonzalez J."/>
            <person name="Henrissat B."/>
            <person name="Kuo A."/>
            <person name="Liang C."/>
            <person name="Lipzen A."/>
            <person name="Lutzoni F."/>
            <person name="Magnuson J."/>
            <person name="Mondo S."/>
            <person name="Nolan M."/>
            <person name="Ohm R."/>
            <person name="Pangilinan J."/>
            <person name="Park H.-J."/>
            <person name="Ramirez L."/>
            <person name="Alfaro M."/>
            <person name="Sun H."/>
            <person name="Tritt A."/>
            <person name="Yoshinaga Y."/>
            <person name="Zwiers L.-H."/>
            <person name="Turgeon B."/>
            <person name="Goodwin S."/>
            <person name="Spatafora J."/>
            <person name="Crous P."/>
            <person name="Grigoriev I."/>
        </authorList>
    </citation>
    <scope>NUCLEOTIDE SEQUENCE</scope>
    <source>
        <strain evidence="2">CBS 125425</strain>
    </source>
</reference>
<organism evidence="2 3">
    <name type="scientific">Polyplosphaeria fusca</name>
    <dbReference type="NCBI Taxonomy" id="682080"/>
    <lineage>
        <taxon>Eukaryota</taxon>
        <taxon>Fungi</taxon>
        <taxon>Dikarya</taxon>
        <taxon>Ascomycota</taxon>
        <taxon>Pezizomycotina</taxon>
        <taxon>Dothideomycetes</taxon>
        <taxon>Pleosporomycetidae</taxon>
        <taxon>Pleosporales</taxon>
        <taxon>Tetraplosphaeriaceae</taxon>
        <taxon>Polyplosphaeria</taxon>
    </lineage>
</organism>
<dbReference type="EMBL" id="ML996104">
    <property type="protein sequence ID" value="KAF2739355.1"/>
    <property type="molecule type" value="Genomic_DNA"/>
</dbReference>
<gene>
    <name evidence="2" type="ORF">EJ04DRAFT_308948</name>
</gene>
<accession>A0A9P4R763</accession>
<feature type="compositionally biased region" description="Polar residues" evidence="1">
    <location>
        <begin position="77"/>
        <end position="86"/>
    </location>
</feature>
<dbReference type="Proteomes" id="UP000799444">
    <property type="component" value="Unassembled WGS sequence"/>
</dbReference>
<comment type="caution">
    <text evidence="2">The sequence shown here is derived from an EMBL/GenBank/DDBJ whole genome shotgun (WGS) entry which is preliminary data.</text>
</comment>